<dbReference type="Proteomes" id="UP001159405">
    <property type="component" value="Unassembled WGS sequence"/>
</dbReference>
<organism evidence="1 2">
    <name type="scientific">Porites lobata</name>
    <dbReference type="NCBI Taxonomy" id="104759"/>
    <lineage>
        <taxon>Eukaryota</taxon>
        <taxon>Metazoa</taxon>
        <taxon>Cnidaria</taxon>
        <taxon>Anthozoa</taxon>
        <taxon>Hexacorallia</taxon>
        <taxon>Scleractinia</taxon>
        <taxon>Fungiina</taxon>
        <taxon>Poritidae</taxon>
        <taxon>Porites</taxon>
    </lineage>
</organism>
<comment type="caution">
    <text evidence="1">The sequence shown here is derived from an EMBL/GenBank/DDBJ whole genome shotgun (WGS) entry which is preliminary data.</text>
</comment>
<name>A0ABN8R467_9CNID</name>
<evidence type="ECO:0000313" key="1">
    <source>
        <dbReference type="EMBL" id="CAH3172249.1"/>
    </source>
</evidence>
<reference evidence="1 2" key="1">
    <citation type="submission" date="2022-05" db="EMBL/GenBank/DDBJ databases">
        <authorList>
            <consortium name="Genoscope - CEA"/>
            <person name="William W."/>
        </authorList>
    </citation>
    <scope>NUCLEOTIDE SEQUENCE [LARGE SCALE GENOMIC DNA]</scope>
</reference>
<protein>
    <submittedName>
        <fullName evidence="1">Uncharacterized protein</fullName>
    </submittedName>
</protein>
<dbReference type="EMBL" id="CALNXK010000171">
    <property type="protein sequence ID" value="CAH3172249.1"/>
    <property type="molecule type" value="Genomic_DNA"/>
</dbReference>
<proteinExistence type="predicted"/>
<keyword evidence="2" id="KW-1185">Reference proteome</keyword>
<accession>A0ABN8R467</accession>
<sequence length="242" mass="28528">MAKIDGYPVYDIMDFPGNIAREDFYGKYIDDVFATVEGSGGKETASAGFFITTEQIRYARQFQQLVGKWEIDPFNIIHSEVPSELYRDRELTYPPDFLKLYPMYDQAVDITVGDHVNAALFLRLKHYANVFHVICNKLLEFSITVPRRFKNEDVNFIVEFLKRMQQETCCSWEDINDLLHYLLYFCHYAKLRYSHLSIGKQIVRGLKDFLQQSEYLYTIYFNPMKIFPKPLISNFLLISEIL</sequence>
<gene>
    <name evidence="1" type="ORF">PLOB_00012855</name>
</gene>
<evidence type="ECO:0000313" key="2">
    <source>
        <dbReference type="Proteomes" id="UP001159405"/>
    </source>
</evidence>